<reference evidence="1" key="1">
    <citation type="submission" date="2020-06" db="EMBL/GenBank/DDBJ databases">
        <authorList>
            <person name="Li T."/>
            <person name="Hu X."/>
            <person name="Zhang T."/>
            <person name="Song X."/>
            <person name="Zhang H."/>
            <person name="Dai N."/>
            <person name="Sheng W."/>
            <person name="Hou X."/>
            <person name="Wei L."/>
        </authorList>
    </citation>
    <scope>NUCLEOTIDE SEQUENCE</scope>
    <source>
        <strain evidence="1">3651</strain>
        <tissue evidence="1">Leaf</tissue>
    </source>
</reference>
<gene>
    <name evidence="1" type="ORF">Salat_2674100</name>
</gene>
<evidence type="ECO:0000313" key="2">
    <source>
        <dbReference type="Proteomes" id="UP001293254"/>
    </source>
</evidence>
<keyword evidence="2" id="KW-1185">Reference proteome</keyword>
<evidence type="ECO:0000313" key="1">
    <source>
        <dbReference type="EMBL" id="KAK4415667.1"/>
    </source>
</evidence>
<dbReference type="Proteomes" id="UP001293254">
    <property type="component" value="Unassembled WGS sequence"/>
</dbReference>
<dbReference type="EMBL" id="JACGWO010000011">
    <property type="protein sequence ID" value="KAK4415667.1"/>
    <property type="molecule type" value="Genomic_DNA"/>
</dbReference>
<proteinExistence type="predicted"/>
<name>A0AAE2CB53_9LAMI</name>
<dbReference type="AlphaFoldDB" id="A0AAE2CB53"/>
<accession>A0AAE2CB53</accession>
<reference evidence="1" key="2">
    <citation type="journal article" date="2024" name="Plant">
        <title>Genomic evolution and insights into agronomic trait innovations of Sesamum species.</title>
        <authorList>
            <person name="Miao H."/>
            <person name="Wang L."/>
            <person name="Qu L."/>
            <person name="Liu H."/>
            <person name="Sun Y."/>
            <person name="Le M."/>
            <person name="Wang Q."/>
            <person name="Wei S."/>
            <person name="Zheng Y."/>
            <person name="Lin W."/>
            <person name="Duan Y."/>
            <person name="Cao H."/>
            <person name="Xiong S."/>
            <person name="Wang X."/>
            <person name="Wei L."/>
            <person name="Li C."/>
            <person name="Ma Q."/>
            <person name="Ju M."/>
            <person name="Zhao R."/>
            <person name="Li G."/>
            <person name="Mu C."/>
            <person name="Tian Q."/>
            <person name="Mei H."/>
            <person name="Zhang T."/>
            <person name="Gao T."/>
            <person name="Zhang H."/>
        </authorList>
    </citation>
    <scope>NUCLEOTIDE SEQUENCE</scope>
    <source>
        <strain evidence="1">3651</strain>
    </source>
</reference>
<organism evidence="1 2">
    <name type="scientific">Sesamum alatum</name>
    <dbReference type="NCBI Taxonomy" id="300844"/>
    <lineage>
        <taxon>Eukaryota</taxon>
        <taxon>Viridiplantae</taxon>
        <taxon>Streptophyta</taxon>
        <taxon>Embryophyta</taxon>
        <taxon>Tracheophyta</taxon>
        <taxon>Spermatophyta</taxon>
        <taxon>Magnoliopsida</taxon>
        <taxon>eudicotyledons</taxon>
        <taxon>Gunneridae</taxon>
        <taxon>Pentapetalae</taxon>
        <taxon>asterids</taxon>
        <taxon>lamiids</taxon>
        <taxon>Lamiales</taxon>
        <taxon>Pedaliaceae</taxon>
        <taxon>Sesamum</taxon>
    </lineage>
</organism>
<protein>
    <submittedName>
        <fullName evidence="1">Uncharacterized protein</fullName>
    </submittedName>
</protein>
<comment type="caution">
    <text evidence="1">The sequence shown here is derived from an EMBL/GenBank/DDBJ whole genome shotgun (WGS) entry which is preliminary data.</text>
</comment>
<sequence length="129" mass="14548">MQSSSFEVIVVKRATNEGFMSFYKCLSQLKLLKALKDGFDPRTISFFKDVEFKDNPPDVIVDSIPEDKFVALVKSAPSHPTFNMAASSVTPPSPSGGPPRLMELFWFPFCIPYPLQNNFLFFPPTYVSQ</sequence>